<name>A0A0B1Q4J7_9HYPH</name>
<dbReference type="STRING" id="370622.LA66_03865"/>
<reference evidence="3 4" key="1">
    <citation type="submission" date="2014-09" db="EMBL/GenBank/DDBJ databases">
        <title>Isolation and characterization of Aurantimonas altamirensis ON-56566 from clinical sample following a dog bite.</title>
        <authorList>
            <person name="Eshaghi A."/>
            <person name="Li A."/>
            <person name="Shahinas D."/>
            <person name="Bahn P."/>
            <person name="Kus J.V."/>
            <person name="Patel S.N."/>
        </authorList>
    </citation>
    <scope>NUCLEOTIDE SEQUENCE [LARGE SCALE GENOMIC DNA]</scope>
    <source>
        <strain evidence="3 4">ON-56566</strain>
    </source>
</reference>
<keyword evidence="1" id="KW-0812">Transmembrane</keyword>
<feature type="transmembrane region" description="Helical" evidence="1">
    <location>
        <begin position="48"/>
        <end position="69"/>
    </location>
</feature>
<feature type="transmembrane region" description="Helical" evidence="1">
    <location>
        <begin position="17"/>
        <end position="36"/>
    </location>
</feature>
<organism evidence="3 4">
    <name type="scientific">Aureimonas altamirensis</name>
    <dbReference type="NCBI Taxonomy" id="370622"/>
    <lineage>
        <taxon>Bacteria</taxon>
        <taxon>Pseudomonadati</taxon>
        <taxon>Pseudomonadota</taxon>
        <taxon>Alphaproteobacteria</taxon>
        <taxon>Hyphomicrobiales</taxon>
        <taxon>Aurantimonadaceae</taxon>
        <taxon>Aureimonas</taxon>
    </lineage>
</organism>
<gene>
    <name evidence="3" type="ORF">LA66_03865</name>
</gene>
<evidence type="ECO:0000313" key="3">
    <source>
        <dbReference type="EMBL" id="KHJ55778.1"/>
    </source>
</evidence>
<keyword evidence="1" id="KW-0472">Membrane</keyword>
<protein>
    <submittedName>
        <fullName evidence="3">C4-dicarboxylate ABC transporter</fullName>
    </submittedName>
</protein>
<feature type="transmembrane region" description="Helical" evidence="1">
    <location>
        <begin position="89"/>
        <end position="114"/>
    </location>
</feature>
<evidence type="ECO:0000256" key="1">
    <source>
        <dbReference type="SAM" id="Phobius"/>
    </source>
</evidence>
<sequence>MTDLRHDVAGQRRPDRAALAIGAALGLLGLLVGYDASRLTGGSYAQIGPTAFPYAIAAALIVLSGWTFVEAWRGEFPEREEDRIGPIAWIVGGLATQALLLHPAGFSIATGLLFAATARAFGKRQLWKTIPIGILLSLAVWGVFFGLLRLRLPAGPLESLFI</sequence>
<proteinExistence type="predicted"/>
<comment type="caution">
    <text evidence="3">The sequence shown here is derived from an EMBL/GenBank/DDBJ whole genome shotgun (WGS) entry which is preliminary data.</text>
</comment>
<dbReference type="RefSeq" id="WP_039188830.1">
    <property type="nucleotide sequence ID" value="NZ_JAQRFV010000001.1"/>
</dbReference>
<dbReference type="OrthoDB" id="7347328at2"/>
<feature type="transmembrane region" description="Helical" evidence="1">
    <location>
        <begin position="126"/>
        <end position="148"/>
    </location>
</feature>
<evidence type="ECO:0000259" key="2">
    <source>
        <dbReference type="Pfam" id="PF07331"/>
    </source>
</evidence>
<dbReference type="Proteomes" id="UP000030826">
    <property type="component" value="Unassembled WGS sequence"/>
</dbReference>
<dbReference type="Pfam" id="PF07331">
    <property type="entry name" value="TctB"/>
    <property type="match status" value="1"/>
</dbReference>
<dbReference type="EMBL" id="JRFJ01000001">
    <property type="protein sequence ID" value="KHJ55778.1"/>
    <property type="molecule type" value="Genomic_DNA"/>
</dbReference>
<evidence type="ECO:0000313" key="4">
    <source>
        <dbReference type="Proteomes" id="UP000030826"/>
    </source>
</evidence>
<feature type="domain" description="DUF1468" evidence="2">
    <location>
        <begin position="21"/>
        <end position="153"/>
    </location>
</feature>
<dbReference type="InterPro" id="IPR009936">
    <property type="entry name" value="DUF1468"/>
</dbReference>
<keyword evidence="1" id="KW-1133">Transmembrane helix</keyword>
<dbReference type="AlphaFoldDB" id="A0A0B1Q4J7"/>
<accession>A0A0B1Q4J7</accession>